<dbReference type="CDD" id="cd00146">
    <property type="entry name" value="PKD"/>
    <property type="match status" value="1"/>
</dbReference>
<name>L8JUM4_9BACT</name>
<organism evidence="2 3">
    <name type="scientific">Fulvivirga imtechensis AK7</name>
    <dbReference type="NCBI Taxonomy" id="1237149"/>
    <lineage>
        <taxon>Bacteria</taxon>
        <taxon>Pseudomonadati</taxon>
        <taxon>Bacteroidota</taxon>
        <taxon>Cytophagia</taxon>
        <taxon>Cytophagales</taxon>
        <taxon>Fulvivirgaceae</taxon>
        <taxon>Fulvivirga</taxon>
    </lineage>
</organism>
<dbReference type="Pfam" id="PF00801">
    <property type="entry name" value="PKD"/>
    <property type="match status" value="1"/>
</dbReference>
<evidence type="ECO:0000313" key="3">
    <source>
        <dbReference type="Proteomes" id="UP000011135"/>
    </source>
</evidence>
<proteinExistence type="predicted"/>
<dbReference type="PROSITE" id="PS50093">
    <property type="entry name" value="PKD"/>
    <property type="match status" value="1"/>
</dbReference>
<dbReference type="SMART" id="SM00089">
    <property type="entry name" value="PKD"/>
    <property type="match status" value="1"/>
</dbReference>
<dbReference type="InterPro" id="IPR022409">
    <property type="entry name" value="PKD/Chitinase_dom"/>
</dbReference>
<dbReference type="SUPFAM" id="SSF49299">
    <property type="entry name" value="PKD domain"/>
    <property type="match status" value="1"/>
</dbReference>
<dbReference type="InterPro" id="IPR000601">
    <property type="entry name" value="PKD_dom"/>
</dbReference>
<keyword evidence="3" id="KW-1185">Reference proteome</keyword>
<dbReference type="InterPro" id="IPR013783">
    <property type="entry name" value="Ig-like_fold"/>
</dbReference>
<evidence type="ECO:0000313" key="2">
    <source>
        <dbReference type="EMBL" id="ELR71943.1"/>
    </source>
</evidence>
<protein>
    <recommendedName>
        <fullName evidence="1">PKD domain-containing protein</fullName>
    </recommendedName>
</protein>
<dbReference type="AlphaFoldDB" id="L8JUM4"/>
<dbReference type="OrthoDB" id="9814627at2"/>
<evidence type="ECO:0000259" key="1">
    <source>
        <dbReference type="PROSITE" id="PS50093"/>
    </source>
</evidence>
<reference evidence="2 3" key="1">
    <citation type="submission" date="2012-12" db="EMBL/GenBank/DDBJ databases">
        <title>Genome assembly of Fulvivirga imtechensis AK7.</title>
        <authorList>
            <person name="Nupur N."/>
            <person name="Khatri I."/>
            <person name="Kumar R."/>
            <person name="Subramanian S."/>
            <person name="Pinnaka A."/>
        </authorList>
    </citation>
    <scope>NUCLEOTIDE SEQUENCE [LARGE SCALE GENOMIC DNA]</scope>
    <source>
        <strain evidence="2 3">AK7</strain>
    </source>
</reference>
<comment type="caution">
    <text evidence="2">The sequence shown here is derived from an EMBL/GenBank/DDBJ whole genome shotgun (WGS) entry which is preliminary data.</text>
</comment>
<feature type="domain" description="PKD" evidence="1">
    <location>
        <begin position="708"/>
        <end position="775"/>
    </location>
</feature>
<dbReference type="Gene3D" id="2.60.40.10">
    <property type="entry name" value="Immunoglobulins"/>
    <property type="match status" value="1"/>
</dbReference>
<gene>
    <name evidence="2" type="ORF">C900_02128</name>
</gene>
<dbReference type="EMBL" id="AMZN01000030">
    <property type="protein sequence ID" value="ELR71943.1"/>
    <property type="molecule type" value="Genomic_DNA"/>
</dbReference>
<dbReference type="Proteomes" id="UP000011135">
    <property type="component" value="Unassembled WGS sequence"/>
</dbReference>
<accession>L8JUM4</accession>
<sequence length="914" mass="103191">MPSTVGVRFNINYELFSEKEKTITVKDCDAYQKNSMHYFTNTRLSISQKNINLITTDKGKVSFSYSSGRQDLTGGVMLSSVTLKDHQNVQIDSYELNYNYFNKKPLYYNITATEVSCGGDKNCNRLKLLSINNNGSAFRAFEYEESTLLPPRDSPHIDHWGYANGYRYQYGANGHRAYSSLIPEVNIIENSTPVATFEGVDKSSHFDATKAYALNKVIFPTGGYQKLVYEPHTQSGGLRIFQVLLSDGTSEWTDREYTYEEAETYSRPKYHYYLDTYSSDTECFYAWCETTECKVEYILRKSQSLTHLYDLGGVHVGYGRVTEALADGGEIVQEFYNFSDRPDSAPSPVTSYKYKEGPIYMTYFEGNLDPNGLPFAPYTSYAWERGNLADIYYKNASGKTIRHIHNDYNFDLSEEFNISSWVIDLNTKFDNEWHLVYAAKYDVVIKPFSVQQSIVSDYDQDNTNSISTTTAYTYNTQYPSLVSEVLQTLADGTELKTTFKYPKDYNISSLPTSPPVRSGAIKSLGVNNSIATPLEVVYYKKGPSETSFAVVGAKLTTYKKYGGNVSRALPFEEYQLLIQNPISDFQSSAISTTTGDLTWDSRYKKMAEYTYDPNDGQVISIVGEDETEVGYTWTAEGRMASEIVNPSSNAFSTTYTHEPMVGLKQVEDLNGKIRTYEYDHMNRLKLIKNNDGHITTRYRYHQKNELGIDATFTSSRDFAEVGQSISFTATGADPVVGKNQYYWDFKDNTVVEDDKYISHSYSATGTYNVTLTLLNPEYETVQFSKQIKVYQPMEIGLCVDGPAEIDICGTNNPTYGTCTSSGNTSITYVKVSSLTKGCNGPYTYEWHYQRPNSSTWYILFGSSNTVQFPEQLVSGYYTIRCTVTDSCGTEAQGSATTLVRYYQSDADCGGAIQK</sequence>
<dbReference type="eggNOG" id="COG3209">
    <property type="taxonomic scope" value="Bacteria"/>
</dbReference>
<dbReference type="InterPro" id="IPR035986">
    <property type="entry name" value="PKD_dom_sf"/>
</dbReference>
<dbReference type="STRING" id="1237149.C900_02128"/>